<sequence length="112" mass="13096">MLYGGRGAPGREDERDAFIIVLTGVMRIANGNQRAYCGVAKYSHVCMMHHIAYITLVGYGLYRLLSFYSMLNRRFKRMKMLVRIHHSLPCYKTDQYDPGKTDMEFFLFQLMV</sequence>
<dbReference type="AlphaFoldDB" id="H1YFH4"/>
<keyword evidence="1" id="KW-0472">Membrane</keyword>
<keyword evidence="1" id="KW-1133">Transmembrane helix</keyword>
<name>H1YFH4_9SPHI</name>
<accession>H1YFH4</accession>
<organism evidence="2 3">
    <name type="scientific">Mucilaginibacter paludis DSM 18603</name>
    <dbReference type="NCBI Taxonomy" id="714943"/>
    <lineage>
        <taxon>Bacteria</taxon>
        <taxon>Pseudomonadati</taxon>
        <taxon>Bacteroidota</taxon>
        <taxon>Sphingobacteriia</taxon>
        <taxon>Sphingobacteriales</taxon>
        <taxon>Sphingobacteriaceae</taxon>
        <taxon>Mucilaginibacter</taxon>
    </lineage>
</organism>
<evidence type="ECO:0000313" key="2">
    <source>
        <dbReference type="EMBL" id="EHQ27282.1"/>
    </source>
</evidence>
<dbReference type="STRING" id="714943.Mucpa_3178"/>
<proteinExistence type="predicted"/>
<keyword evidence="1" id="KW-0812">Transmembrane</keyword>
<keyword evidence="3" id="KW-1185">Reference proteome</keyword>
<dbReference type="Proteomes" id="UP000002774">
    <property type="component" value="Chromosome"/>
</dbReference>
<dbReference type="EMBL" id="CM001403">
    <property type="protein sequence ID" value="EHQ27282.1"/>
    <property type="molecule type" value="Genomic_DNA"/>
</dbReference>
<protein>
    <submittedName>
        <fullName evidence="2">Uncharacterized protein</fullName>
    </submittedName>
</protein>
<reference evidence="2" key="1">
    <citation type="submission" date="2011-09" db="EMBL/GenBank/DDBJ databases">
        <title>The permanent draft genome of Mucilaginibacter paludis DSM 18603.</title>
        <authorList>
            <consortium name="US DOE Joint Genome Institute (JGI-PGF)"/>
            <person name="Lucas S."/>
            <person name="Han J."/>
            <person name="Lapidus A."/>
            <person name="Bruce D."/>
            <person name="Goodwin L."/>
            <person name="Pitluck S."/>
            <person name="Peters L."/>
            <person name="Kyrpides N."/>
            <person name="Mavromatis K."/>
            <person name="Ivanova N."/>
            <person name="Mikhailova N."/>
            <person name="Held B."/>
            <person name="Detter J.C."/>
            <person name="Tapia R."/>
            <person name="Han C."/>
            <person name="Land M."/>
            <person name="Hauser L."/>
            <person name="Markowitz V."/>
            <person name="Cheng J.-F."/>
            <person name="Hugenholtz P."/>
            <person name="Woyke T."/>
            <person name="Wu D."/>
            <person name="Tindall B."/>
            <person name="Brambilla E."/>
            <person name="Klenk H.-P."/>
            <person name="Eisen J.A."/>
        </authorList>
    </citation>
    <scope>NUCLEOTIDE SEQUENCE [LARGE SCALE GENOMIC DNA]</scope>
    <source>
        <strain evidence="2">DSM 18603</strain>
    </source>
</reference>
<evidence type="ECO:0000313" key="3">
    <source>
        <dbReference type="Proteomes" id="UP000002774"/>
    </source>
</evidence>
<gene>
    <name evidence="2" type="ORF">Mucpa_3178</name>
</gene>
<dbReference type="HOGENOM" id="CLU_2143049_0_0_10"/>
<feature type="transmembrane region" description="Helical" evidence="1">
    <location>
        <begin position="51"/>
        <end position="71"/>
    </location>
</feature>
<evidence type="ECO:0000256" key="1">
    <source>
        <dbReference type="SAM" id="Phobius"/>
    </source>
</evidence>